<keyword evidence="4 7" id="KW-0812">Transmembrane</keyword>
<gene>
    <name evidence="8" type="ORF">J437_LFUL011358</name>
</gene>
<evidence type="ECO:0000313" key="9">
    <source>
        <dbReference type="Proteomes" id="UP000792457"/>
    </source>
</evidence>
<evidence type="ECO:0000256" key="2">
    <source>
        <dbReference type="ARBA" id="ARBA00008789"/>
    </source>
</evidence>
<evidence type="ECO:0000256" key="5">
    <source>
        <dbReference type="ARBA" id="ARBA00022989"/>
    </source>
</evidence>
<feature type="transmembrane region" description="Helical" evidence="7">
    <location>
        <begin position="685"/>
        <end position="708"/>
    </location>
</feature>
<keyword evidence="6 7" id="KW-0472">Membrane</keyword>
<feature type="transmembrane region" description="Helical" evidence="7">
    <location>
        <begin position="372"/>
        <end position="394"/>
    </location>
</feature>
<reference evidence="8" key="2">
    <citation type="submission" date="2017-10" db="EMBL/GenBank/DDBJ databases">
        <title>Ladona fulva Genome sequencing and assembly.</title>
        <authorList>
            <person name="Murali S."/>
            <person name="Richards S."/>
            <person name="Bandaranaike D."/>
            <person name="Bellair M."/>
            <person name="Blankenburg K."/>
            <person name="Chao H."/>
            <person name="Dinh H."/>
            <person name="Doddapaneni H."/>
            <person name="Dugan-Rocha S."/>
            <person name="Elkadiri S."/>
            <person name="Gnanaolivu R."/>
            <person name="Hernandez B."/>
            <person name="Skinner E."/>
            <person name="Javaid M."/>
            <person name="Lee S."/>
            <person name="Li M."/>
            <person name="Ming W."/>
            <person name="Munidasa M."/>
            <person name="Muniz J."/>
            <person name="Nguyen L."/>
            <person name="Hughes D."/>
            <person name="Osuji N."/>
            <person name="Pu L.-L."/>
            <person name="Puazo M."/>
            <person name="Qu C."/>
            <person name="Quiroz J."/>
            <person name="Raj R."/>
            <person name="Weissenberger G."/>
            <person name="Xin Y."/>
            <person name="Zou X."/>
            <person name="Han Y."/>
            <person name="Worley K."/>
            <person name="Muzny D."/>
            <person name="Gibbs R."/>
        </authorList>
    </citation>
    <scope>NUCLEOTIDE SEQUENCE</scope>
    <source>
        <strain evidence="8">Sampled in the wild</strain>
    </source>
</reference>
<dbReference type="GO" id="GO:0070782">
    <property type="term" value="P:phosphatidylserine exposure on apoptotic cell surface"/>
    <property type="evidence" value="ECO:0007669"/>
    <property type="project" value="TreeGrafter"/>
</dbReference>
<dbReference type="GO" id="GO:1902742">
    <property type="term" value="P:apoptotic process involved in development"/>
    <property type="evidence" value="ECO:0007669"/>
    <property type="project" value="TreeGrafter"/>
</dbReference>
<keyword evidence="9" id="KW-1185">Reference proteome</keyword>
<dbReference type="InterPro" id="IPR018629">
    <property type="entry name" value="XK-rel"/>
</dbReference>
<dbReference type="PANTHER" id="PTHR16024:SF10">
    <property type="entry name" value="XK-RELATED PROTEIN"/>
    <property type="match status" value="1"/>
</dbReference>
<reference evidence="8" key="1">
    <citation type="submission" date="2013-04" db="EMBL/GenBank/DDBJ databases">
        <authorList>
            <person name="Qu J."/>
            <person name="Murali S.C."/>
            <person name="Bandaranaike D."/>
            <person name="Bellair M."/>
            <person name="Blankenburg K."/>
            <person name="Chao H."/>
            <person name="Dinh H."/>
            <person name="Doddapaneni H."/>
            <person name="Downs B."/>
            <person name="Dugan-Rocha S."/>
            <person name="Elkadiri S."/>
            <person name="Gnanaolivu R.D."/>
            <person name="Hernandez B."/>
            <person name="Javaid M."/>
            <person name="Jayaseelan J.C."/>
            <person name="Lee S."/>
            <person name="Li M."/>
            <person name="Ming W."/>
            <person name="Munidasa M."/>
            <person name="Muniz J."/>
            <person name="Nguyen L."/>
            <person name="Ongeri F."/>
            <person name="Osuji N."/>
            <person name="Pu L.-L."/>
            <person name="Puazo M."/>
            <person name="Qu C."/>
            <person name="Quiroz J."/>
            <person name="Raj R."/>
            <person name="Weissenberger G."/>
            <person name="Xin Y."/>
            <person name="Zou X."/>
            <person name="Han Y."/>
            <person name="Richards S."/>
            <person name="Worley K."/>
            <person name="Muzny D."/>
            <person name="Gibbs R."/>
        </authorList>
    </citation>
    <scope>NUCLEOTIDE SEQUENCE</scope>
    <source>
        <strain evidence="8">Sampled in the wild</strain>
    </source>
</reference>
<feature type="transmembrane region" description="Helical" evidence="7">
    <location>
        <begin position="576"/>
        <end position="595"/>
    </location>
</feature>
<dbReference type="InterPro" id="IPR050895">
    <property type="entry name" value="XK-related_scramblase"/>
</dbReference>
<dbReference type="Proteomes" id="UP000792457">
    <property type="component" value="Unassembled WGS sequence"/>
</dbReference>
<evidence type="ECO:0000256" key="3">
    <source>
        <dbReference type="ARBA" id="ARBA00022475"/>
    </source>
</evidence>
<organism evidence="8 9">
    <name type="scientific">Ladona fulva</name>
    <name type="common">Scarce chaser dragonfly</name>
    <name type="synonym">Libellula fulva</name>
    <dbReference type="NCBI Taxonomy" id="123851"/>
    <lineage>
        <taxon>Eukaryota</taxon>
        <taxon>Metazoa</taxon>
        <taxon>Ecdysozoa</taxon>
        <taxon>Arthropoda</taxon>
        <taxon>Hexapoda</taxon>
        <taxon>Insecta</taxon>
        <taxon>Pterygota</taxon>
        <taxon>Palaeoptera</taxon>
        <taxon>Odonata</taxon>
        <taxon>Epiprocta</taxon>
        <taxon>Anisoptera</taxon>
        <taxon>Libelluloidea</taxon>
        <taxon>Libellulidae</taxon>
        <taxon>Ladona</taxon>
    </lineage>
</organism>
<name>A0A8K0P4N7_LADFU</name>
<comment type="caution">
    <text evidence="8">The sequence shown here is derived from an EMBL/GenBank/DDBJ whole genome shotgun (WGS) entry which is preliminary data.</text>
</comment>
<comment type="subcellular location">
    <subcellularLocation>
        <location evidence="1">Cell membrane</location>
        <topology evidence="1">Multi-pass membrane protein</topology>
    </subcellularLocation>
    <subcellularLocation>
        <location evidence="7">Membrane</location>
        <topology evidence="7">Multi-pass membrane protein</topology>
    </subcellularLocation>
</comment>
<evidence type="ECO:0000256" key="7">
    <source>
        <dbReference type="RuleBase" id="RU910716"/>
    </source>
</evidence>
<dbReference type="OrthoDB" id="10526993at2759"/>
<feature type="transmembrane region" description="Helical" evidence="7">
    <location>
        <begin position="661"/>
        <end position="679"/>
    </location>
</feature>
<evidence type="ECO:0000256" key="1">
    <source>
        <dbReference type="ARBA" id="ARBA00004651"/>
    </source>
</evidence>
<feature type="transmembrane region" description="Helical" evidence="7">
    <location>
        <begin position="342"/>
        <end position="360"/>
    </location>
</feature>
<evidence type="ECO:0000313" key="8">
    <source>
        <dbReference type="EMBL" id="KAG8230794.1"/>
    </source>
</evidence>
<keyword evidence="3" id="KW-1003">Cell membrane</keyword>
<evidence type="ECO:0000256" key="6">
    <source>
        <dbReference type="ARBA" id="ARBA00023136"/>
    </source>
</evidence>
<sequence>MTRCPSQTAALQRRMDSELACYDKKEILNLLNILNDCIWCTNLFITESYLEEKVRRQGLCHWKWNKQITADEVYKELCYIELLLDRLKNQIKTEPYDDTNIIRSKNPLNQKISCEDGRSGECHEKSYVIEGEVNEDNVPENNKTERTCVRIDSGERCEDNQQENFDWDTEKCDEQTENVKMQVSLVIHKLNDIELRKDISSKQKQINKRISDTNKLLEPFVNNGVFDGQLKSMEEIFRRRRDENRDVQLIRTPGNKCAKFWKPFRVRHVDSLLFEKEKWRIEVVQRNGGDPLEHLCGISVPLQYESFKLDTRSTYYGIKRKNLLSISLQTADMSDKISRTRFKKLFSLIVLFLSFGLYFTDMVSDLVLAGEYFFQGNIHYGTLTLIVVFGPLVAETLSKLILKVLGWDKEYGRLKWKDVFNCNDLKIVKWMVCSIKYSVNSMRDYTRFGRYYGELHSHRCSKGKNEYVGAWYGEGDSNYIQTVFRSMLAWNERFVLQTWLAESLNESAPQLLLQLTIVVKKMMEGSDIGPTTWVCIATSVLSFSWSIHLAHYNRHYREGGKILNNSYKKKGRTLEFIGNCFVYGSRFTAICLMISMLGWVAIAGLFVYLAIIYVLMIWCSARKEIYKTLHRYKTTIFWPLHRIFTVPYRIGIWRMDSLDHLLFYLEIVCMALSVPFIMPEEVGSTVPWIISGSVLICETIGVALLFLFKRFLHPYGYICENR</sequence>
<dbReference type="GO" id="GO:0005886">
    <property type="term" value="C:plasma membrane"/>
    <property type="evidence" value="ECO:0007669"/>
    <property type="project" value="UniProtKB-SubCell"/>
</dbReference>
<protein>
    <recommendedName>
        <fullName evidence="7">XK-related protein</fullName>
    </recommendedName>
</protein>
<dbReference type="EMBL" id="KZ308512">
    <property type="protein sequence ID" value="KAG8230794.1"/>
    <property type="molecule type" value="Genomic_DNA"/>
</dbReference>
<proteinExistence type="inferred from homology"/>
<dbReference type="GO" id="GO:0043652">
    <property type="term" value="P:engulfment of apoptotic cell"/>
    <property type="evidence" value="ECO:0007669"/>
    <property type="project" value="TreeGrafter"/>
</dbReference>
<accession>A0A8K0P4N7</accession>
<keyword evidence="5 7" id="KW-1133">Transmembrane helix</keyword>
<comment type="similarity">
    <text evidence="2 7">Belongs to the XK family.</text>
</comment>
<dbReference type="Pfam" id="PF09815">
    <property type="entry name" value="XK-related"/>
    <property type="match status" value="1"/>
</dbReference>
<evidence type="ECO:0000256" key="4">
    <source>
        <dbReference type="ARBA" id="ARBA00022692"/>
    </source>
</evidence>
<dbReference type="PANTHER" id="PTHR16024">
    <property type="entry name" value="XK-RELATED PROTEIN"/>
    <property type="match status" value="1"/>
</dbReference>
<feature type="transmembrane region" description="Helical" evidence="7">
    <location>
        <begin position="601"/>
        <end position="621"/>
    </location>
</feature>
<dbReference type="AlphaFoldDB" id="A0A8K0P4N7"/>